<keyword evidence="6 9" id="KW-1133">Transmembrane helix</keyword>
<dbReference type="Gene3D" id="3.10.580.10">
    <property type="entry name" value="CBS-domain"/>
    <property type="match status" value="1"/>
</dbReference>
<dbReference type="InterPro" id="IPR006668">
    <property type="entry name" value="Mg_transptr_MgtE_intracell_dom"/>
</dbReference>
<protein>
    <recommendedName>
        <fullName evidence="9">Magnesium transporter MgtE</fullName>
    </recommendedName>
</protein>
<comment type="subunit">
    <text evidence="9">Homodimer.</text>
</comment>
<dbReference type="InterPro" id="IPR046342">
    <property type="entry name" value="CBS_dom_sf"/>
</dbReference>
<dbReference type="InterPro" id="IPR000644">
    <property type="entry name" value="CBS_dom"/>
</dbReference>
<dbReference type="CDD" id="cd04606">
    <property type="entry name" value="CBS_pair_Mg_transporter"/>
    <property type="match status" value="1"/>
</dbReference>
<evidence type="ECO:0000256" key="4">
    <source>
        <dbReference type="ARBA" id="ARBA00022692"/>
    </source>
</evidence>
<comment type="caution">
    <text evidence="9">Lacks conserved residue(s) required for the propagation of feature annotation.</text>
</comment>
<evidence type="ECO:0000256" key="6">
    <source>
        <dbReference type="ARBA" id="ARBA00022989"/>
    </source>
</evidence>
<sequence length="452" mass="48211">MIKYPTQTFDDSAGLLARALAAHNLTAVSQALAPLNTSETLEQLERLNTIERAVAYRTLPKGRAIEVFERLDAAVQADLLTGLQEADVAYVFEQLSPDDRVALMDELPASVANRLISGLDEKERALTSTVLGYPHRAVGRYMSPEFVTTHPHLTVAETFSRVRAQLDDAESIYTIPVTDAGRHLVGVISLRDVLRAEDSALISDLMKQPLSFRAAENAEEAARYCADAKVLVLPIVDAEDRLVGILTVDDALQILEDAETEDAARSGGTEPLRSPYLATPVRAIVKARVVWLLVLAVGATLTVQVIGAFEATLEQQVVLSLFIPLLIGTGGNTGNQAATTLTRALALGDVRPQDALKVFAREVRVGAFLGLLLGSLGFIIATLAFSLPMGLVIGLTLLGVCTMAASIGGLMPLLGKAVKADPAVFSNPFISTFVDAAGLIIYFLIATSILGL</sequence>
<gene>
    <name evidence="11" type="primary">mgtE</name>
    <name evidence="11" type="ORF">CVS30_11040</name>
</gene>
<evidence type="ECO:0000256" key="1">
    <source>
        <dbReference type="ARBA" id="ARBA00004141"/>
    </source>
</evidence>
<dbReference type="Gene3D" id="1.25.60.10">
    <property type="entry name" value="MgtE N-terminal domain-like"/>
    <property type="match status" value="1"/>
</dbReference>
<dbReference type="PANTHER" id="PTHR43773">
    <property type="entry name" value="MAGNESIUM TRANSPORTER MGTE"/>
    <property type="match status" value="1"/>
</dbReference>
<keyword evidence="5 9" id="KW-0460">Magnesium</keyword>
<dbReference type="GO" id="GO:0046872">
    <property type="term" value="F:metal ion binding"/>
    <property type="evidence" value="ECO:0007669"/>
    <property type="project" value="UniProtKB-KW"/>
</dbReference>
<proteinExistence type="inferred from homology"/>
<keyword evidence="8" id="KW-0129">CBS domain</keyword>
<dbReference type="AlphaFoldDB" id="A0A2V5IVR3"/>
<dbReference type="RefSeq" id="WP_110485389.1">
    <property type="nucleotide sequence ID" value="NZ_QJVC01000010.1"/>
</dbReference>
<dbReference type="InterPro" id="IPR038076">
    <property type="entry name" value="MgtE_N_sf"/>
</dbReference>
<name>A0A2V5IVR3_9MICC</name>
<dbReference type="PROSITE" id="PS51371">
    <property type="entry name" value="CBS"/>
    <property type="match status" value="1"/>
</dbReference>
<dbReference type="SUPFAM" id="SSF54631">
    <property type="entry name" value="CBS-domain pair"/>
    <property type="match status" value="1"/>
</dbReference>
<evidence type="ECO:0000256" key="8">
    <source>
        <dbReference type="PROSITE-ProRule" id="PRU00703"/>
    </source>
</evidence>
<dbReference type="SUPFAM" id="SSF161093">
    <property type="entry name" value="MgtE membrane domain-like"/>
    <property type="match status" value="1"/>
</dbReference>
<comment type="subcellular location">
    <subcellularLocation>
        <location evidence="9">Cell membrane</location>
        <topology evidence="9">Multi-pass membrane protein</topology>
    </subcellularLocation>
    <subcellularLocation>
        <location evidence="1">Membrane</location>
        <topology evidence="1">Multi-pass membrane protein</topology>
    </subcellularLocation>
</comment>
<evidence type="ECO:0000256" key="3">
    <source>
        <dbReference type="ARBA" id="ARBA00022448"/>
    </source>
</evidence>
<dbReference type="SMART" id="SM00924">
    <property type="entry name" value="MgtE_N"/>
    <property type="match status" value="1"/>
</dbReference>
<feature type="domain" description="CBS" evidence="10">
    <location>
        <begin position="142"/>
        <end position="205"/>
    </location>
</feature>
<dbReference type="EMBL" id="QJVC01000010">
    <property type="protein sequence ID" value="PYI38263.1"/>
    <property type="molecule type" value="Genomic_DNA"/>
</dbReference>
<evidence type="ECO:0000256" key="5">
    <source>
        <dbReference type="ARBA" id="ARBA00022842"/>
    </source>
</evidence>
<dbReference type="Pfam" id="PF03448">
    <property type="entry name" value="MgtE_N"/>
    <property type="match status" value="1"/>
</dbReference>
<reference evidence="11 12" key="1">
    <citation type="submission" date="2018-05" db="EMBL/GenBank/DDBJ databases">
        <title>Genetic diversity of glacier-inhabiting Cryobacterium bacteria in China and description of Cryobacterium mengkeensis sp. nov. and Arthrobacter glacialis sp. nov.</title>
        <authorList>
            <person name="Liu Q."/>
            <person name="Xin Y.-H."/>
        </authorList>
    </citation>
    <scope>NUCLEOTIDE SEQUENCE [LARGE SCALE GENOMIC DNA]</scope>
    <source>
        <strain evidence="11 12">B7</strain>
    </source>
</reference>
<keyword evidence="3 9" id="KW-0813">Transport</keyword>
<dbReference type="NCBIfam" id="TIGR00400">
    <property type="entry name" value="mgtE"/>
    <property type="match status" value="1"/>
</dbReference>
<dbReference type="OrthoDB" id="9790355at2"/>
<organism evidence="11 12">
    <name type="scientific">Arthrobacter psychrolactophilus</name>
    <dbReference type="NCBI Taxonomy" id="92442"/>
    <lineage>
        <taxon>Bacteria</taxon>
        <taxon>Bacillati</taxon>
        <taxon>Actinomycetota</taxon>
        <taxon>Actinomycetes</taxon>
        <taxon>Micrococcales</taxon>
        <taxon>Micrococcaceae</taxon>
        <taxon>Arthrobacter</taxon>
    </lineage>
</organism>
<keyword evidence="4 9" id="KW-0812">Transmembrane</keyword>
<feature type="transmembrane region" description="Helical" evidence="9">
    <location>
        <begin position="391"/>
        <end position="415"/>
    </location>
</feature>
<evidence type="ECO:0000256" key="9">
    <source>
        <dbReference type="RuleBase" id="RU362011"/>
    </source>
</evidence>
<comment type="caution">
    <text evidence="11">The sequence shown here is derived from an EMBL/GenBank/DDBJ whole genome shotgun (WGS) entry which is preliminary data.</text>
</comment>
<feature type="transmembrane region" description="Helical" evidence="9">
    <location>
        <begin position="289"/>
        <end position="309"/>
    </location>
</feature>
<dbReference type="Pfam" id="PF00571">
    <property type="entry name" value="CBS"/>
    <property type="match status" value="2"/>
</dbReference>
<keyword evidence="12" id="KW-1185">Reference proteome</keyword>
<feature type="transmembrane region" description="Helical" evidence="9">
    <location>
        <begin position="427"/>
        <end position="450"/>
    </location>
</feature>
<accession>A0A2V5IVR3</accession>
<comment type="similarity">
    <text evidence="2 9">Belongs to the SLC41A transporter family.</text>
</comment>
<dbReference type="InterPro" id="IPR006669">
    <property type="entry name" value="MgtE_transporter"/>
</dbReference>
<dbReference type="SMART" id="SM00116">
    <property type="entry name" value="CBS"/>
    <property type="match status" value="2"/>
</dbReference>
<dbReference type="GO" id="GO:0005886">
    <property type="term" value="C:plasma membrane"/>
    <property type="evidence" value="ECO:0007669"/>
    <property type="project" value="UniProtKB-SubCell"/>
</dbReference>
<comment type="function">
    <text evidence="9">Acts as a magnesium transporter.</text>
</comment>
<dbReference type="PANTHER" id="PTHR43773:SF1">
    <property type="entry name" value="MAGNESIUM TRANSPORTER MGTE"/>
    <property type="match status" value="1"/>
</dbReference>
<dbReference type="InterPro" id="IPR006667">
    <property type="entry name" value="SLC41_membr_dom"/>
</dbReference>
<evidence type="ECO:0000259" key="10">
    <source>
        <dbReference type="PROSITE" id="PS51371"/>
    </source>
</evidence>
<evidence type="ECO:0000256" key="7">
    <source>
        <dbReference type="ARBA" id="ARBA00023136"/>
    </source>
</evidence>
<dbReference type="GO" id="GO:0015095">
    <property type="term" value="F:magnesium ion transmembrane transporter activity"/>
    <property type="evidence" value="ECO:0007669"/>
    <property type="project" value="UniProtKB-UniRule"/>
</dbReference>
<keyword evidence="7 9" id="KW-0472">Membrane</keyword>
<evidence type="ECO:0000256" key="2">
    <source>
        <dbReference type="ARBA" id="ARBA00009749"/>
    </source>
</evidence>
<feature type="transmembrane region" description="Helical" evidence="9">
    <location>
        <begin position="365"/>
        <end position="385"/>
    </location>
</feature>
<dbReference type="InterPro" id="IPR036739">
    <property type="entry name" value="SLC41_membr_dom_sf"/>
</dbReference>
<dbReference type="Pfam" id="PF01769">
    <property type="entry name" value="MgtE"/>
    <property type="match status" value="1"/>
</dbReference>
<keyword evidence="9" id="KW-0479">Metal-binding</keyword>
<dbReference type="Gene3D" id="1.10.357.20">
    <property type="entry name" value="SLC41 divalent cation transporters, integral membrane domain"/>
    <property type="match status" value="1"/>
</dbReference>
<dbReference type="Proteomes" id="UP000247980">
    <property type="component" value="Unassembled WGS sequence"/>
</dbReference>
<evidence type="ECO:0000313" key="12">
    <source>
        <dbReference type="Proteomes" id="UP000247980"/>
    </source>
</evidence>
<dbReference type="SUPFAM" id="SSF158791">
    <property type="entry name" value="MgtE N-terminal domain-like"/>
    <property type="match status" value="1"/>
</dbReference>
<evidence type="ECO:0000313" key="11">
    <source>
        <dbReference type="EMBL" id="PYI38263.1"/>
    </source>
</evidence>
<keyword evidence="9" id="KW-1003">Cell membrane</keyword>